<dbReference type="SUPFAM" id="SSF52540">
    <property type="entry name" value="P-loop containing nucleoside triphosphate hydrolases"/>
    <property type="match status" value="1"/>
</dbReference>
<dbReference type="GO" id="GO:0005524">
    <property type="term" value="F:ATP binding"/>
    <property type="evidence" value="ECO:0007669"/>
    <property type="project" value="UniProtKB-KW"/>
</dbReference>
<feature type="non-terminal residue" evidence="6">
    <location>
        <position position="141"/>
    </location>
</feature>
<accession>X1JQ61</accession>
<dbReference type="AlphaFoldDB" id="X1JQ61"/>
<dbReference type="GO" id="GO:0016787">
    <property type="term" value="F:hydrolase activity"/>
    <property type="evidence" value="ECO:0007669"/>
    <property type="project" value="UniProtKB-KW"/>
</dbReference>
<dbReference type="InterPro" id="IPR014016">
    <property type="entry name" value="UvrD-like_ATP-bd"/>
</dbReference>
<keyword evidence="1" id="KW-0547">Nucleotide-binding</keyword>
<sequence>MQNNAIIDDDHIDDHVDDEIQTYLNLDEPKSFFLFAGAGSGKTRSLVNALVRVRQESGRRLRLNSQRIAVITYTNAACDEIKRRIDYDPLFSVSTIHSFVWDLINSYQTDIKQWLQVDLKAKIADLEDKQSKGRPGTKTAM</sequence>
<dbReference type="PANTHER" id="PTHR11070:SF2">
    <property type="entry name" value="ATP-DEPENDENT DNA HELICASE SRS2"/>
    <property type="match status" value="1"/>
</dbReference>
<dbReference type="Gene3D" id="3.40.50.300">
    <property type="entry name" value="P-loop containing nucleotide triphosphate hydrolases"/>
    <property type="match status" value="1"/>
</dbReference>
<dbReference type="GO" id="GO:0000725">
    <property type="term" value="P:recombinational repair"/>
    <property type="evidence" value="ECO:0007669"/>
    <property type="project" value="TreeGrafter"/>
</dbReference>
<dbReference type="GO" id="GO:0003677">
    <property type="term" value="F:DNA binding"/>
    <property type="evidence" value="ECO:0007669"/>
    <property type="project" value="InterPro"/>
</dbReference>
<keyword evidence="2" id="KW-0378">Hydrolase</keyword>
<feature type="domain" description="UvrD-like helicase ATP-binding" evidence="5">
    <location>
        <begin position="30"/>
        <end position="128"/>
    </location>
</feature>
<reference evidence="6" key="1">
    <citation type="journal article" date="2014" name="Front. Microbiol.">
        <title>High frequency of phylogenetically diverse reductive dehalogenase-homologous genes in deep subseafloor sedimentary metagenomes.</title>
        <authorList>
            <person name="Kawai M."/>
            <person name="Futagami T."/>
            <person name="Toyoda A."/>
            <person name="Takaki Y."/>
            <person name="Nishi S."/>
            <person name="Hori S."/>
            <person name="Arai W."/>
            <person name="Tsubouchi T."/>
            <person name="Morono Y."/>
            <person name="Uchiyama I."/>
            <person name="Ito T."/>
            <person name="Fujiyama A."/>
            <person name="Inagaki F."/>
            <person name="Takami H."/>
        </authorList>
    </citation>
    <scope>NUCLEOTIDE SEQUENCE</scope>
    <source>
        <strain evidence="6">Expedition CK06-06</strain>
    </source>
</reference>
<dbReference type="EMBL" id="BARU01042318">
    <property type="protein sequence ID" value="GAH83555.1"/>
    <property type="molecule type" value="Genomic_DNA"/>
</dbReference>
<evidence type="ECO:0000313" key="6">
    <source>
        <dbReference type="EMBL" id="GAH83555.1"/>
    </source>
</evidence>
<protein>
    <recommendedName>
        <fullName evidence="5">UvrD-like helicase ATP-binding domain-containing protein</fullName>
    </recommendedName>
</protein>
<evidence type="ECO:0000256" key="2">
    <source>
        <dbReference type="ARBA" id="ARBA00022801"/>
    </source>
</evidence>
<evidence type="ECO:0000256" key="1">
    <source>
        <dbReference type="ARBA" id="ARBA00022741"/>
    </source>
</evidence>
<proteinExistence type="predicted"/>
<evidence type="ECO:0000256" key="3">
    <source>
        <dbReference type="ARBA" id="ARBA00022806"/>
    </source>
</evidence>
<keyword evidence="4" id="KW-0067">ATP-binding</keyword>
<evidence type="ECO:0000256" key="4">
    <source>
        <dbReference type="ARBA" id="ARBA00022840"/>
    </source>
</evidence>
<comment type="caution">
    <text evidence="6">The sequence shown here is derived from an EMBL/GenBank/DDBJ whole genome shotgun (WGS) entry which is preliminary data.</text>
</comment>
<evidence type="ECO:0000259" key="5">
    <source>
        <dbReference type="Pfam" id="PF00580"/>
    </source>
</evidence>
<dbReference type="GO" id="GO:0043138">
    <property type="term" value="F:3'-5' DNA helicase activity"/>
    <property type="evidence" value="ECO:0007669"/>
    <property type="project" value="TreeGrafter"/>
</dbReference>
<dbReference type="PANTHER" id="PTHR11070">
    <property type="entry name" value="UVRD / RECB / PCRA DNA HELICASE FAMILY MEMBER"/>
    <property type="match status" value="1"/>
</dbReference>
<keyword evidence="3" id="KW-0347">Helicase</keyword>
<name>X1JQ61_9ZZZZ</name>
<dbReference type="InterPro" id="IPR027417">
    <property type="entry name" value="P-loop_NTPase"/>
</dbReference>
<dbReference type="Pfam" id="PF00580">
    <property type="entry name" value="UvrD-helicase"/>
    <property type="match status" value="1"/>
</dbReference>
<organism evidence="6">
    <name type="scientific">marine sediment metagenome</name>
    <dbReference type="NCBI Taxonomy" id="412755"/>
    <lineage>
        <taxon>unclassified sequences</taxon>
        <taxon>metagenomes</taxon>
        <taxon>ecological metagenomes</taxon>
    </lineage>
</organism>
<dbReference type="InterPro" id="IPR000212">
    <property type="entry name" value="DNA_helicase_UvrD/REP"/>
</dbReference>
<gene>
    <name evidence="6" type="ORF">S03H2_65048</name>
</gene>